<evidence type="ECO:0000313" key="3">
    <source>
        <dbReference type="Proteomes" id="UP000009096"/>
    </source>
</evidence>
<dbReference type="VEuPathDB" id="FungiDB:FVEG_15028"/>
<dbReference type="Proteomes" id="UP000009096">
    <property type="component" value="Chromosome 6"/>
</dbReference>
<feature type="transmembrane region" description="Helical" evidence="1">
    <location>
        <begin position="6"/>
        <end position="26"/>
    </location>
</feature>
<dbReference type="EMBL" id="CM000583">
    <property type="protein sequence ID" value="EWG39542.1"/>
    <property type="molecule type" value="Genomic_DNA"/>
</dbReference>
<dbReference type="AlphaFoldDB" id="W7M3T2"/>
<keyword evidence="3" id="KW-1185">Reference proteome</keyword>
<sequence length="101" mass="10753">MAGDDLPGALLASSIAVISLTSAFIGTRLWIRSSLKTIGTDDSVKVGFGKHMKVLSNQDLEKFLRYTTGWSATFSLGIGCAKSSFAVLYLRINPQPGSSDP</sequence>
<keyword evidence="1" id="KW-0812">Transmembrane</keyword>
<name>W7M3T2_GIBM7</name>
<reference evidence="2 3" key="1">
    <citation type="journal article" date="2010" name="Nature">
        <title>Comparative genomics reveals mobile pathogenicity chromosomes in Fusarium.</title>
        <authorList>
            <person name="Ma L.J."/>
            <person name="van der Does H.C."/>
            <person name="Borkovich K.A."/>
            <person name="Coleman J.J."/>
            <person name="Daboussi M.J."/>
            <person name="Di Pietro A."/>
            <person name="Dufresne M."/>
            <person name="Freitag M."/>
            <person name="Grabherr M."/>
            <person name="Henrissat B."/>
            <person name="Houterman P.M."/>
            <person name="Kang S."/>
            <person name="Shim W.B."/>
            <person name="Woloshuk C."/>
            <person name="Xie X."/>
            <person name="Xu J.R."/>
            <person name="Antoniw J."/>
            <person name="Baker S.E."/>
            <person name="Bluhm B.H."/>
            <person name="Breakspear A."/>
            <person name="Brown D.W."/>
            <person name="Butchko R.A."/>
            <person name="Chapman S."/>
            <person name="Coulson R."/>
            <person name="Coutinho P.M."/>
            <person name="Danchin E.G."/>
            <person name="Diener A."/>
            <person name="Gale L.R."/>
            <person name="Gardiner D.M."/>
            <person name="Goff S."/>
            <person name="Hammond-Kosack K.E."/>
            <person name="Hilburn K."/>
            <person name="Hua-Van A."/>
            <person name="Jonkers W."/>
            <person name="Kazan K."/>
            <person name="Kodira C.D."/>
            <person name="Koehrsen M."/>
            <person name="Kumar L."/>
            <person name="Lee Y.H."/>
            <person name="Li L."/>
            <person name="Manners J.M."/>
            <person name="Miranda-Saavedra D."/>
            <person name="Mukherjee M."/>
            <person name="Park G."/>
            <person name="Park J."/>
            <person name="Park S.Y."/>
            <person name="Proctor R.H."/>
            <person name="Regev A."/>
            <person name="Ruiz-Roldan M.C."/>
            <person name="Sain D."/>
            <person name="Sakthikumar S."/>
            <person name="Sykes S."/>
            <person name="Schwartz D.C."/>
            <person name="Turgeon B.G."/>
            <person name="Wapinski I."/>
            <person name="Yoder O."/>
            <person name="Young S."/>
            <person name="Zeng Q."/>
            <person name="Zhou S."/>
            <person name="Galagan J."/>
            <person name="Cuomo C.A."/>
            <person name="Kistler H.C."/>
            <person name="Rep M."/>
        </authorList>
    </citation>
    <scope>NUCLEOTIDE SEQUENCE [LARGE SCALE GENOMIC DNA]</scope>
    <source>
        <strain evidence="3">M3125 / FGSC 7600</strain>
    </source>
</reference>
<keyword evidence="1" id="KW-0472">Membrane</keyword>
<gene>
    <name evidence="2" type="ORF">FVEG_15028</name>
</gene>
<organism evidence="2 3">
    <name type="scientific">Gibberella moniliformis (strain M3125 / FGSC 7600)</name>
    <name type="common">Maize ear and stalk rot fungus</name>
    <name type="synonym">Fusarium verticillioides</name>
    <dbReference type="NCBI Taxonomy" id="334819"/>
    <lineage>
        <taxon>Eukaryota</taxon>
        <taxon>Fungi</taxon>
        <taxon>Dikarya</taxon>
        <taxon>Ascomycota</taxon>
        <taxon>Pezizomycotina</taxon>
        <taxon>Sordariomycetes</taxon>
        <taxon>Hypocreomycetidae</taxon>
        <taxon>Hypocreales</taxon>
        <taxon>Nectriaceae</taxon>
        <taxon>Fusarium</taxon>
        <taxon>Fusarium fujikuroi species complex</taxon>
    </lineage>
</organism>
<dbReference type="GeneID" id="30071904"/>
<accession>W7M3T2</accession>
<dbReference type="KEGG" id="fvr:FVEG_15028"/>
<dbReference type="RefSeq" id="XP_018745733.1">
    <property type="nucleotide sequence ID" value="XM_018904121.1"/>
</dbReference>
<keyword evidence="1" id="KW-1133">Transmembrane helix</keyword>
<protein>
    <submittedName>
        <fullName evidence="2">Uncharacterized protein</fullName>
    </submittedName>
</protein>
<dbReference type="EMBL" id="DS022243">
    <property type="protein sequence ID" value="EWG39542.1"/>
    <property type="molecule type" value="Genomic_DNA"/>
</dbReference>
<evidence type="ECO:0000313" key="2">
    <source>
        <dbReference type="EMBL" id="EWG39542.1"/>
    </source>
</evidence>
<evidence type="ECO:0000256" key="1">
    <source>
        <dbReference type="SAM" id="Phobius"/>
    </source>
</evidence>
<proteinExistence type="predicted"/>